<dbReference type="CDD" id="cd00067">
    <property type="entry name" value="GAL4"/>
    <property type="match status" value="1"/>
</dbReference>
<keyword evidence="1" id="KW-0479">Metal-binding</keyword>
<evidence type="ECO:0000256" key="3">
    <source>
        <dbReference type="SAM" id="MobiDB-lite"/>
    </source>
</evidence>
<evidence type="ECO:0000313" key="5">
    <source>
        <dbReference type="EMBL" id="KAH7139518.1"/>
    </source>
</evidence>
<dbReference type="PROSITE" id="PS00463">
    <property type="entry name" value="ZN2_CY6_FUNGAL_1"/>
    <property type="match status" value="1"/>
</dbReference>
<dbReference type="Proteomes" id="UP000700596">
    <property type="component" value="Unassembled WGS sequence"/>
</dbReference>
<reference evidence="5" key="1">
    <citation type="journal article" date="2021" name="Nat. Commun.">
        <title>Genetic determinants of endophytism in the Arabidopsis root mycobiome.</title>
        <authorList>
            <person name="Mesny F."/>
            <person name="Miyauchi S."/>
            <person name="Thiergart T."/>
            <person name="Pickel B."/>
            <person name="Atanasova L."/>
            <person name="Karlsson M."/>
            <person name="Huettel B."/>
            <person name="Barry K.W."/>
            <person name="Haridas S."/>
            <person name="Chen C."/>
            <person name="Bauer D."/>
            <person name="Andreopoulos W."/>
            <person name="Pangilinan J."/>
            <person name="LaButti K."/>
            <person name="Riley R."/>
            <person name="Lipzen A."/>
            <person name="Clum A."/>
            <person name="Drula E."/>
            <person name="Henrissat B."/>
            <person name="Kohler A."/>
            <person name="Grigoriev I.V."/>
            <person name="Martin F.M."/>
            <person name="Hacquard S."/>
        </authorList>
    </citation>
    <scope>NUCLEOTIDE SEQUENCE</scope>
    <source>
        <strain evidence="5">MPI-CAGE-CH-0243</strain>
    </source>
</reference>
<dbReference type="PANTHER" id="PTHR46910">
    <property type="entry name" value="TRANSCRIPTION FACTOR PDR1"/>
    <property type="match status" value="1"/>
</dbReference>
<accession>A0A9P9IXN8</accession>
<organism evidence="5 6">
    <name type="scientific">Dendryphion nanum</name>
    <dbReference type="NCBI Taxonomy" id="256645"/>
    <lineage>
        <taxon>Eukaryota</taxon>
        <taxon>Fungi</taxon>
        <taxon>Dikarya</taxon>
        <taxon>Ascomycota</taxon>
        <taxon>Pezizomycotina</taxon>
        <taxon>Dothideomycetes</taxon>
        <taxon>Pleosporomycetidae</taxon>
        <taxon>Pleosporales</taxon>
        <taxon>Torulaceae</taxon>
        <taxon>Dendryphion</taxon>
    </lineage>
</organism>
<evidence type="ECO:0000313" key="6">
    <source>
        <dbReference type="Proteomes" id="UP000700596"/>
    </source>
</evidence>
<dbReference type="GO" id="GO:0008270">
    <property type="term" value="F:zinc ion binding"/>
    <property type="evidence" value="ECO:0007669"/>
    <property type="project" value="InterPro"/>
</dbReference>
<dbReference type="InterPro" id="IPR036864">
    <property type="entry name" value="Zn2-C6_fun-type_DNA-bd_sf"/>
</dbReference>
<dbReference type="Gene3D" id="4.10.240.10">
    <property type="entry name" value="Zn(2)-C6 fungal-type DNA-binding domain"/>
    <property type="match status" value="1"/>
</dbReference>
<dbReference type="SUPFAM" id="SSF57701">
    <property type="entry name" value="Zn2/Cys6 DNA-binding domain"/>
    <property type="match status" value="1"/>
</dbReference>
<dbReference type="InterPro" id="IPR050987">
    <property type="entry name" value="AtrR-like"/>
</dbReference>
<feature type="region of interest" description="Disordered" evidence="3">
    <location>
        <begin position="382"/>
        <end position="404"/>
    </location>
</feature>
<feature type="compositionally biased region" description="Pro residues" evidence="3">
    <location>
        <begin position="202"/>
        <end position="213"/>
    </location>
</feature>
<comment type="caution">
    <text evidence="5">The sequence shown here is derived from an EMBL/GenBank/DDBJ whole genome shotgun (WGS) entry which is preliminary data.</text>
</comment>
<dbReference type="GO" id="GO:0003677">
    <property type="term" value="F:DNA binding"/>
    <property type="evidence" value="ECO:0007669"/>
    <property type="project" value="InterPro"/>
</dbReference>
<feature type="compositionally biased region" description="Low complexity" evidence="3">
    <location>
        <begin position="383"/>
        <end position="396"/>
    </location>
</feature>
<dbReference type="InterPro" id="IPR001138">
    <property type="entry name" value="Zn2Cys6_DnaBD"/>
</dbReference>
<dbReference type="OrthoDB" id="4116913at2759"/>
<dbReference type="PROSITE" id="PS50048">
    <property type="entry name" value="ZN2_CY6_FUNGAL_2"/>
    <property type="match status" value="1"/>
</dbReference>
<evidence type="ECO:0000256" key="2">
    <source>
        <dbReference type="ARBA" id="ARBA00023242"/>
    </source>
</evidence>
<dbReference type="GO" id="GO:0000981">
    <property type="term" value="F:DNA-binding transcription factor activity, RNA polymerase II-specific"/>
    <property type="evidence" value="ECO:0007669"/>
    <property type="project" value="InterPro"/>
</dbReference>
<sequence>MSSSGIVKRGSGATVRACDSCRRRKRKCVWSPGAESCAPCIASKDDCSTTHIRKPRAKSIKRTNRVAEYESRIQRLESLLSERTTAQPAVFSQPLQVTDIQASLPLNDWVSNLNNEISSWPLEEGPRLGPLAFDAGFEGFFDDIDASELQIDSTFDESSFAYTASPEDSILIQTSHNSSESFTDITSTYSPSIHLLATVPQLPPPETPQPLPSPSTISNPQDPLQTRTPITYIQPALPRRAKCDGYLPTPSLGTSLLKEFLLDFNTAIPLFQPYALASHLHICYTGASDGTVVSWSSAYIVFGIAHRLRAMSAGGSRQDNEQADYYMRRVIQNVPELLMEKPSLGAVQCLLGLAHLIQTSDQAGLAPHATFVSTALRMAMELSQTSSSSSPNPQSPLHSESEQSQYTTNLNRTFWLSFILDTETRLLSPHPLSLHTSLTPSTPSLPSPNPPDAAGAITAAESPWQTNIFALRADLALIQSKAIETIFPSHKPENSSEREATRKDLLQKLENWRQNSLFTFPPEKLSQLLYRSDMVHIVNLEASYFTTVLRIHIPGTNTTPFSPEGLRQLSRAPGEKRCITAAKRLLDLLLSAAVPLGDYGWCWANKYSIIAALIIIFSHSSPSPSQTDTTTNPANYATVLDMLHTLAQKSEDEDFRLSVHICSDLFDKAGNSHGFNGEDGLRIRHVSF</sequence>
<name>A0A9P9IXN8_9PLEO</name>
<proteinExistence type="predicted"/>
<feature type="region of interest" description="Disordered" evidence="3">
    <location>
        <begin position="202"/>
        <end position="225"/>
    </location>
</feature>
<dbReference type="EMBL" id="JAGMWT010000001">
    <property type="protein sequence ID" value="KAH7139518.1"/>
    <property type="molecule type" value="Genomic_DNA"/>
</dbReference>
<keyword evidence="2" id="KW-0539">Nucleus</keyword>
<dbReference type="GO" id="GO:0006351">
    <property type="term" value="P:DNA-templated transcription"/>
    <property type="evidence" value="ECO:0007669"/>
    <property type="project" value="InterPro"/>
</dbReference>
<gene>
    <name evidence="5" type="ORF">B0J11DRAFT_589379</name>
</gene>
<dbReference type="SMART" id="SM00066">
    <property type="entry name" value="GAL4"/>
    <property type="match status" value="1"/>
</dbReference>
<evidence type="ECO:0000259" key="4">
    <source>
        <dbReference type="PROSITE" id="PS50048"/>
    </source>
</evidence>
<dbReference type="CDD" id="cd12148">
    <property type="entry name" value="fungal_TF_MHR"/>
    <property type="match status" value="1"/>
</dbReference>
<dbReference type="PANTHER" id="PTHR46910:SF39">
    <property type="entry name" value="ZN(II)2CYS6 TRANSCRIPTION FACTOR (EUROFUNG)"/>
    <property type="match status" value="1"/>
</dbReference>
<dbReference type="InterPro" id="IPR007219">
    <property type="entry name" value="XnlR_reg_dom"/>
</dbReference>
<keyword evidence="6" id="KW-1185">Reference proteome</keyword>
<protein>
    <recommendedName>
        <fullName evidence="4">Zn(2)-C6 fungal-type domain-containing protein</fullName>
    </recommendedName>
</protein>
<dbReference type="Pfam" id="PF04082">
    <property type="entry name" value="Fungal_trans"/>
    <property type="match status" value="1"/>
</dbReference>
<dbReference type="AlphaFoldDB" id="A0A9P9IXN8"/>
<feature type="domain" description="Zn(2)-C6 fungal-type" evidence="4">
    <location>
        <begin position="17"/>
        <end position="49"/>
    </location>
</feature>
<evidence type="ECO:0000256" key="1">
    <source>
        <dbReference type="ARBA" id="ARBA00022723"/>
    </source>
</evidence>